<reference evidence="2 3" key="1">
    <citation type="submission" date="2019-10" db="EMBL/GenBank/DDBJ databases">
        <title>Assembly and Annotation for the nematode Trichostrongylus colubriformis.</title>
        <authorList>
            <person name="Martin J."/>
        </authorList>
    </citation>
    <scope>NUCLEOTIDE SEQUENCE [LARGE SCALE GENOMIC DNA]</scope>
    <source>
        <strain evidence="2">G859</strain>
        <tissue evidence="2">Whole worm</tissue>
    </source>
</reference>
<evidence type="ECO:0000313" key="3">
    <source>
        <dbReference type="Proteomes" id="UP001331761"/>
    </source>
</evidence>
<dbReference type="Proteomes" id="UP001331761">
    <property type="component" value="Unassembled WGS sequence"/>
</dbReference>
<organism evidence="2 3">
    <name type="scientific">Trichostrongylus colubriformis</name>
    <name type="common">Black scour worm</name>
    <dbReference type="NCBI Taxonomy" id="6319"/>
    <lineage>
        <taxon>Eukaryota</taxon>
        <taxon>Metazoa</taxon>
        <taxon>Ecdysozoa</taxon>
        <taxon>Nematoda</taxon>
        <taxon>Chromadorea</taxon>
        <taxon>Rhabditida</taxon>
        <taxon>Rhabditina</taxon>
        <taxon>Rhabditomorpha</taxon>
        <taxon>Strongyloidea</taxon>
        <taxon>Trichostrongylidae</taxon>
        <taxon>Trichostrongylus</taxon>
    </lineage>
</organism>
<dbReference type="AlphaFoldDB" id="A0AAN8IJN5"/>
<feature type="chain" id="PRO_5042888986" evidence="1">
    <location>
        <begin position="26"/>
        <end position="368"/>
    </location>
</feature>
<evidence type="ECO:0000313" key="2">
    <source>
        <dbReference type="EMBL" id="KAK5977099.1"/>
    </source>
</evidence>
<keyword evidence="3" id="KW-1185">Reference proteome</keyword>
<sequence>MGGNQRSRFAMKFLLFLILIRFHYAKSQCAEGEYPLMGSSCVNDEGCHSIKINGKTYKFNPAVVRCKDQASCCFLNSVCKAEDDSSTPLKNVSHQDAPILCHENSQCENARKALKEAQAQVCVQNVCCSQKVAPPDTTCPMDKTPVSTQSCSLTTDLCKDHEYCDERGCCPRHYCKGSHMLPMTASKGRRIDLRSCSSHLECTVPGLYNDSYCSPLETKTDEKFCCAVPHSLQFLELKPPAYLFPTGILDLHSKTMGDARLGELDNRPEEFSKKCTKNSDCGEEEFCDQVTIRYPENQTKIKAVKDYFPKACFPAPRCAGKTYRDKDGTGVKFCQLKADDCPPNTFCDTVSNQNNEVIAFRNLGFCCQ</sequence>
<accession>A0AAN8IJN5</accession>
<feature type="signal peptide" evidence="1">
    <location>
        <begin position="1"/>
        <end position="25"/>
    </location>
</feature>
<feature type="non-terminal residue" evidence="2">
    <location>
        <position position="368"/>
    </location>
</feature>
<protein>
    <submittedName>
        <fullName evidence="2">Uncharacterized protein</fullName>
    </submittedName>
</protein>
<proteinExistence type="predicted"/>
<keyword evidence="1" id="KW-0732">Signal</keyword>
<dbReference type="EMBL" id="WIXE01011040">
    <property type="protein sequence ID" value="KAK5977099.1"/>
    <property type="molecule type" value="Genomic_DNA"/>
</dbReference>
<gene>
    <name evidence="2" type="ORF">GCK32_012843</name>
</gene>
<comment type="caution">
    <text evidence="2">The sequence shown here is derived from an EMBL/GenBank/DDBJ whole genome shotgun (WGS) entry which is preliminary data.</text>
</comment>
<evidence type="ECO:0000256" key="1">
    <source>
        <dbReference type="SAM" id="SignalP"/>
    </source>
</evidence>
<name>A0AAN8IJN5_TRICO</name>